<evidence type="ECO:0000313" key="2">
    <source>
        <dbReference type="EMBL" id="SFE80672.1"/>
    </source>
</evidence>
<reference evidence="2 3" key="1">
    <citation type="submission" date="2016-10" db="EMBL/GenBank/DDBJ databases">
        <authorList>
            <person name="de Groot N.N."/>
        </authorList>
    </citation>
    <scope>NUCLEOTIDE SEQUENCE [LARGE SCALE GENOMIC DNA]</scope>
    <source>
        <strain evidence="2 3">CGMCC 4.3510</strain>
    </source>
</reference>
<protein>
    <submittedName>
        <fullName evidence="2">Chorismate mutase</fullName>
    </submittedName>
</protein>
<dbReference type="NCBIfam" id="NF005894">
    <property type="entry name" value="PRK07857.1"/>
    <property type="match status" value="1"/>
</dbReference>
<organism evidence="2 3">
    <name type="scientific">Actinacidiphila alni</name>
    <dbReference type="NCBI Taxonomy" id="380248"/>
    <lineage>
        <taxon>Bacteria</taxon>
        <taxon>Bacillati</taxon>
        <taxon>Actinomycetota</taxon>
        <taxon>Actinomycetes</taxon>
        <taxon>Kitasatosporales</taxon>
        <taxon>Streptomycetaceae</taxon>
        <taxon>Actinacidiphila</taxon>
    </lineage>
</organism>
<sequence length="90" mass="10047">MTTPTPEAAGTETVIAEKRRRIDDLDTRIIDLVRERMTVSGQIQHERIGAGGRRVSLNREMEVLTHYSAELGRPGTTLAMTLLELCRGKV</sequence>
<dbReference type="GO" id="GO:0046417">
    <property type="term" value="P:chorismate metabolic process"/>
    <property type="evidence" value="ECO:0007669"/>
    <property type="project" value="InterPro"/>
</dbReference>
<feature type="domain" description="Chorismate mutase" evidence="1">
    <location>
        <begin position="9"/>
        <end position="90"/>
    </location>
</feature>
<name>A0A1I2DJ37_9ACTN</name>
<gene>
    <name evidence="2" type="ORF">SAMN05216251_105265</name>
</gene>
<dbReference type="Gene3D" id="1.20.59.10">
    <property type="entry name" value="Chorismate mutase"/>
    <property type="match status" value="1"/>
</dbReference>
<dbReference type="InterPro" id="IPR036263">
    <property type="entry name" value="Chorismate_II_sf"/>
</dbReference>
<accession>A0A1I2DJ37</accession>
<dbReference type="SUPFAM" id="SSF48600">
    <property type="entry name" value="Chorismate mutase II"/>
    <property type="match status" value="1"/>
</dbReference>
<evidence type="ECO:0000259" key="1">
    <source>
        <dbReference type="PROSITE" id="PS51168"/>
    </source>
</evidence>
<evidence type="ECO:0000313" key="3">
    <source>
        <dbReference type="Proteomes" id="UP000199323"/>
    </source>
</evidence>
<dbReference type="SMART" id="SM00830">
    <property type="entry name" value="CM_2"/>
    <property type="match status" value="1"/>
</dbReference>
<keyword evidence="3" id="KW-1185">Reference proteome</keyword>
<dbReference type="InterPro" id="IPR036979">
    <property type="entry name" value="CM_dom_sf"/>
</dbReference>
<dbReference type="OrthoDB" id="3213864at2"/>
<dbReference type="AlphaFoldDB" id="A0A1I2DJ37"/>
<dbReference type="InterPro" id="IPR010958">
    <property type="entry name" value="Chorismate_mutase_highGC-bac"/>
</dbReference>
<dbReference type="RefSeq" id="WP_093713265.1">
    <property type="nucleotide sequence ID" value="NZ_FONG01000005.1"/>
</dbReference>
<dbReference type="EMBL" id="FONG01000005">
    <property type="protein sequence ID" value="SFE80672.1"/>
    <property type="molecule type" value="Genomic_DNA"/>
</dbReference>
<dbReference type="NCBIfam" id="TIGR01808">
    <property type="entry name" value="CM_M_hiGC-arch"/>
    <property type="match status" value="1"/>
</dbReference>
<proteinExistence type="predicted"/>
<dbReference type="InterPro" id="IPR002701">
    <property type="entry name" value="CM_II_prokaryot"/>
</dbReference>
<dbReference type="PROSITE" id="PS51168">
    <property type="entry name" value="CHORISMATE_MUT_2"/>
    <property type="match status" value="1"/>
</dbReference>
<dbReference type="STRING" id="380248.SAMN05216251_105265"/>
<dbReference type="GO" id="GO:0004106">
    <property type="term" value="F:chorismate mutase activity"/>
    <property type="evidence" value="ECO:0007669"/>
    <property type="project" value="InterPro"/>
</dbReference>
<dbReference type="Proteomes" id="UP000199323">
    <property type="component" value="Unassembled WGS sequence"/>
</dbReference>